<evidence type="ECO:0000313" key="2">
    <source>
        <dbReference type="Proteomes" id="UP000019149"/>
    </source>
</evidence>
<name>W6U7J4_ECHGR</name>
<dbReference type="CTD" id="36346515"/>
<dbReference type="RefSeq" id="XP_024345533.1">
    <property type="nucleotide sequence ID" value="XM_024500049.1"/>
</dbReference>
<evidence type="ECO:0000313" key="1">
    <source>
        <dbReference type="EMBL" id="EUB54337.1"/>
    </source>
</evidence>
<gene>
    <name evidence="1" type="ORF">EGR_10800</name>
</gene>
<protein>
    <submittedName>
        <fullName evidence="1">Uncharacterized protein</fullName>
    </submittedName>
</protein>
<comment type="caution">
    <text evidence="1">The sequence shown here is derived from an EMBL/GenBank/DDBJ whole genome shotgun (WGS) entry which is preliminary data.</text>
</comment>
<organism evidence="1 2">
    <name type="scientific">Echinococcus granulosus</name>
    <name type="common">Hydatid tapeworm</name>
    <dbReference type="NCBI Taxonomy" id="6210"/>
    <lineage>
        <taxon>Eukaryota</taxon>
        <taxon>Metazoa</taxon>
        <taxon>Spiralia</taxon>
        <taxon>Lophotrochozoa</taxon>
        <taxon>Platyhelminthes</taxon>
        <taxon>Cestoda</taxon>
        <taxon>Eucestoda</taxon>
        <taxon>Cyclophyllidea</taxon>
        <taxon>Taeniidae</taxon>
        <taxon>Echinococcus</taxon>
        <taxon>Echinococcus granulosus group</taxon>
    </lineage>
</organism>
<dbReference type="KEGG" id="egl:EGR_10800"/>
<proteinExistence type="predicted"/>
<dbReference type="EMBL" id="APAU02000273">
    <property type="protein sequence ID" value="EUB54337.1"/>
    <property type="molecule type" value="Genomic_DNA"/>
</dbReference>
<dbReference type="GeneID" id="36346515"/>
<dbReference type="Proteomes" id="UP000019149">
    <property type="component" value="Unassembled WGS sequence"/>
</dbReference>
<accession>W6U7J4</accession>
<sequence>MLSSVLPHCTCYQPTVYIDPYSKLEAHATVDHHISSRKDIMDALAFLKPLDEKLATSSLLLGLQVWEYSFEIFSRHSWHDGGCLDPEGNLQRSAGLLKPPLKAEVSQFLCRGRIRIKAASNFESFHSEILGYKLSDGLLSHFHIFNKCYDSNFMSLVKYAK</sequence>
<reference evidence="1 2" key="1">
    <citation type="journal article" date="2013" name="Nat. Genet.">
        <title>The genome of the hydatid tapeworm Echinococcus granulosus.</title>
        <authorList>
            <person name="Zheng H."/>
            <person name="Zhang W."/>
            <person name="Zhang L."/>
            <person name="Zhang Z."/>
            <person name="Li J."/>
            <person name="Lu G."/>
            <person name="Zhu Y."/>
            <person name="Wang Y."/>
            <person name="Huang Y."/>
            <person name="Liu J."/>
            <person name="Kang H."/>
            <person name="Chen J."/>
            <person name="Wang L."/>
            <person name="Chen A."/>
            <person name="Yu S."/>
            <person name="Gao Z."/>
            <person name="Jin L."/>
            <person name="Gu W."/>
            <person name="Wang Z."/>
            <person name="Zhao L."/>
            <person name="Shi B."/>
            <person name="Wen H."/>
            <person name="Lin R."/>
            <person name="Jones M.K."/>
            <person name="Brejova B."/>
            <person name="Vinar T."/>
            <person name="Zhao G."/>
            <person name="McManus D.P."/>
            <person name="Chen Z."/>
            <person name="Zhou Y."/>
            <person name="Wang S."/>
        </authorList>
    </citation>
    <scope>NUCLEOTIDE SEQUENCE [LARGE SCALE GENOMIC DNA]</scope>
</reference>
<dbReference type="AlphaFoldDB" id="W6U7J4"/>
<keyword evidence="2" id="KW-1185">Reference proteome</keyword>